<feature type="compositionally biased region" description="Low complexity" evidence="3">
    <location>
        <begin position="421"/>
        <end position="430"/>
    </location>
</feature>
<organism evidence="4 5">
    <name type="scientific">Umbelopsis vinacea</name>
    <dbReference type="NCBI Taxonomy" id="44442"/>
    <lineage>
        <taxon>Eukaryota</taxon>
        <taxon>Fungi</taxon>
        <taxon>Fungi incertae sedis</taxon>
        <taxon>Mucoromycota</taxon>
        <taxon>Mucoromycotina</taxon>
        <taxon>Umbelopsidomycetes</taxon>
        <taxon>Umbelopsidales</taxon>
        <taxon>Umbelopsidaceae</taxon>
        <taxon>Umbelopsis</taxon>
    </lineage>
</organism>
<feature type="compositionally biased region" description="Polar residues" evidence="3">
    <location>
        <begin position="928"/>
        <end position="943"/>
    </location>
</feature>
<feature type="region of interest" description="Disordered" evidence="3">
    <location>
        <begin position="411"/>
        <end position="515"/>
    </location>
</feature>
<dbReference type="GO" id="GO:0005829">
    <property type="term" value="C:cytosol"/>
    <property type="evidence" value="ECO:0007669"/>
    <property type="project" value="TreeGrafter"/>
</dbReference>
<dbReference type="PANTHER" id="PTHR12634:SF8">
    <property type="entry name" value="FIERY MOUNTAIN, ISOFORM D"/>
    <property type="match status" value="1"/>
</dbReference>
<dbReference type="GO" id="GO:0019903">
    <property type="term" value="F:protein phosphatase binding"/>
    <property type="evidence" value="ECO:0007669"/>
    <property type="project" value="InterPro"/>
</dbReference>
<keyword evidence="5" id="KW-1185">Reference proteome</keyword>
<comment type="caution">
    <text evidence="4">The sequence shown here is derived from an EMBL/GenBank/DDBJ whole genome shotgun (WGS) entry which is preliminary data.</text>
</comment>
<evidence type="ECO:0000256" key="1">
    <source>
        <dbReference type="ARBA" id="ARBA00006180"/>
    </source>
</evidence>
<dbReference type="OrthoDB" id="295029at2759"/>
<dbReference type="AlphaFoldDB" id="A0A8H7UI33"/>
<evidence type="ECO:0000256" key="2">
    <source>
        <dbReference type="ARBA" id="ARBA00023306"/>
    </source>
</evidence>
<feature type="compositionally biased region" description="Acidic residues" evidence="3">
    <location>
        <begin position="460"/>
        <end position="492"/>
    </location>
</feature>
<keyword evidence="2" id="KW-0131">Cell cycle</keyword>
<sequence length="959" mass="107505">MFWRFGFHNPSAIDSLLDKEDVSLDELFEDDDLLQEAKTHNQKLINFLCAPDILKQLIHLITANDLPDHQTLKYPYLASEILSCEIPALVDAIVLDHLDLLSKSWTIFDTEDTLGTLQTGYFCKVNAVLLAKRTSEMITFIKSRDNIIDKMISHLDDASPVGDLFLTLVRCEELPEGQGIVQWLSEQKLLIKLIDRLEPHRDPETHANAQQLISDIIRMSQTSNPESPTIGTNALIQELKSKEIMTRLADYMLDSSAPNATSSLINGVTIIIDFIRHNNSDFEMDQMLVMGGGTMLGGMQQGMLSSVNLGEMLQVMADRTENFQKLLVEPRSVSDAVPTTTGPQVPLGFERLKICELYAELLHCSNMSNLNLPVKENITISEIAQQRSTMSTPLGDTHTLEFLEQHHVNRQLGISDEDSAMESTAATTSDTDNDSSDATGTQSKETEFTGEKVVASAPESTDEPAETEEDEEDDSENTDDDDDEMRDTEDLSAQDSHNLSSGEHHKETAMEDPSDASNLDAEHRLQMPIMVDFEGEQVAVGDYLKMQYVKHRVLPACLDLFFSFQWNNFLHYVVYDTLHQICNGRMDFGYNRELVISVFKDGRLTQRIVEAQKLNDELWYVYNARHYTALSPTLNFSHFRSVKAKGRRLGYMGHLTFISDEVIKVLASYPDEIYAVVKDSLDLDAWDSYINGPLRETKLRDRVPLGGIKPAGGLDGLEHDMMTEDITRQIAAVKGDFADEDDDDEEDGMGGWISTDFDKEQEYISSGGFQHTGSFEDDQNQIDEEFGVDSDEEAEEDAAFGKEWKEFRNAFPTDKAAGGFENEATDTAWAMREPQNPFEEEDEVINEEDPFAARTSDPFSQDDDGFGKNDDDFGGFVGASIDDSNQPSAEKDAQDPFSQFEQDAKKEVSWSSFASDFGEFEKLKVTNVESPTVEVLTQPTESTGGEDVSTEQLSEVQHS</sequence>
<dbReference type="Proteomes" id="UP000612746">
    <property type="component" value="Unassembled WGS sequence"/>
</dbReference>
<evidence type="ECO:0000256" key="3">
    <source>
        <dbReference type="SAM" id="MobiDB-lite"/>
    </source>
</evidence>
<name>A0A8H7UI33_9FUNG</name>
<evidence type="ECO:0008006" key="6">
    <source>
        <dbReference type="Google" id="ProtNLM"/>
    </source>
</evidence>
<dbReference type="Pfam" id="PF04499">
    <property type="entry name" value="SAPS"/>
    <property type="match status" value="1"/>
</dbReference>
<dbReference type="GO" id="GO:0005634">
    <property type="term" value="C:nucleus"/>
    <property type="evidence" value="ECO:0007669"/>
    <property type="project" value="TreeGrafter"/>
</dbReference>
<reference evidence="4" key="1">
    <citation type="submission" date="2020-12" db="EMBL/GenBank/DDBJ databases">
        <title>Metabolic potential, ecology and presence of endohyphal bacteria is reflected in genomic diversity of Mucoromycotina.</title>
        <authorList>
            <person name="Muszewska A."/>
            <person name="Okrasinska A."/>
            <person name="Steczkiewicz K."/>
            <person name="Drgas O."/>
            <person name="Orlowska M."/>
            <person name="Perlinska-Lenart U."/>
            <person name="Aleksandrzak-Piekarczyk T."/>
            <person name="Szatraj K."/>
            <person name="Zielenkiewicz U."/>
            <person name="Pilsyk S."/>
            <person name="Malc E."/>
            <person name="Mieczkowski P."/>
            <person name="Kruszewska J.S."/>
            <person name="Biernat P."/>
            <person name="Pawlowska J."/>
        </authorList>
    </citation>
    <scope>NUCLEOTIDE SEQUENCE</scope>
    <source>
        <strain evidence="4">WA0000051536</strain>
    </source>
</reference>
<gene>
    <name evidence="4" type="ORF">INT44_002922</name>
</gene>
<accession>A0A8H7UI33</accession>
<evidence type="ECO:0000313" key="5">
    <source>
        <dbReference type="Proteomes" id="UP000612746"/>
    </source>
</evidence>
<feature type="region of interest" description="Disordered" evidence="3">
    <location>
        <begin position="852"/>
        <end position="905"/>
    </location>
</feature>
<proteinExistence type="inferred from homology"/>
<evidence type="ECO:0000313" key="4">
    <source>
        <dbReference type="EMBL" id="KAG2186696.1"/>
    </source>
</evidence>
<dbReference type="InterPro" id="IPR007587">
    <property type="entry name" value="SAPS"/>
</dbReference>
<protein>
    <recommendedName>
        <fullName evidence="6">SAPS-domain-containing protein</fullName>
    </recommendedName>
</protein>
<comment type="similarity">
    <text evidence="1">Belongs to the SAPS family.</text>
</comment>
<feature type="region of interest" description="Disordered" evidence="3">
    <location>
        <begin position="928"/>
        <end position="959"/>
    </location>
</feature>
<dbReference type="EMBL" id="JAEPRA010000004">
    <property type="protein sequence ID" value="KAG2186696.1"/>
    <property type="molecule type" value="Genomic_DNA"/>
</dbReference>
<dbReference type="PANTHER" id="PTHR12634">
    <property type="entry name" value="SIT4 YEAST -ASSOCIATING PROTEIN-RELATED"/>
    <property type="match status" value="1"/>
</dbReference>
<dbReference type="GO" id="GO:0019888">
    <property type="term" value="F:protein phosphatase regulator activity"/>
    <property type="evidence" value="ECO:0007669"/>
    <property type="project" value="TreeGrafter"/>
</dbReference>
<feature type="compositionally biased region" description="Polar residues" evidence="3">
    <location>
        <begin position="950"/>
        <end position="959"/>
    </location>
</feature>